<dbReference type="InterPro" id="IPR046840">
    <property type="entry name" value="SpoIVA_C"/>
</dbReference>
<evidence type="ECO:0000313" key="5">
    <source>
        <dbReference type="Proteomes" id="UP000195305"/>
    </source>
</evidence>
<gene>
    <name evidence="4" type="ORF">B5E75_06275</name>
</gene>
<feature type="domain" description="Sporulation stage IV protein A C-terminal" evidence="3">
    <location>
        <begin position="417"/>
        <end position="492"/>
    </location>
</feature>
<dbReference type="EMBL" id="NFLJ01000015">
    <property type="protein sequence ID" value="OUQ34579.1"/>
    <property type="molecule type" value="Genomic_DNA"/>
</dbReference>
<dbReference type="Proteomes" id="UP000195305">
    <property type="component" value="Unassembled WGS sequence"/>
</dbReference>
<reference evidence="4 5" key="1">
    <citation type="journal article" date="2018" name="BMC Genomics">
        <title>Whole genome sequencing and function prediction of 133 gut anaerobes isolated from chicken caecum in pure cultures.</title>
        <authorList>
            <person name="Medvecky M."/>
            <person name="Cejkova D."/>
            <person name="Polansky O."/>
            <person name="Karasova D."/>
            <person name="Kubasova T."/>
            <person name="Cizek A."/>
            <person name="Rychlik I."/>
        </authorList>
    </citation>
    <scope>NUCLEOTIDE SEQUENCE [LARGE SCALE GENOMIC DNA]</scope>
    <source>
        <strain evidence="4 5">An13</strain>
    </source>
</reference>
<dbReference type="SUPFAM" id="SSF52540">
    <property type="entry name" value="P-loop containing nucleoside triphosphate hydrolases"/>
    <property type="match status" value="1"/>
</dbReference>
<dbReference type="NCBIfam" id="TIGR02836">
    <property type="entry name" value="spore_IV_A"/>
    <property type="match status" value="1"/>
</dbReference>
<evidence type="ECO:0000259" key="3">
    <source>
        <dbReference type="Pfam" id="PF20439"/>
    </source>
</evidence>
<evidence type="ECO:0000313" key="4">
    <source>
        <dbReference type="EMBL" id="OUQ34579.1"/>
    </source>
</evidence>
<evidence type="ECO:0000259" key="2">
    <source>
        <dbReference type="Pfam" id="PF20438"/>
    </source>
</evidence>
<accession>A0A1Y4SXC2</accession>
<dbReference type="PIRSF" id="PIRSF007466">
    <property type="entry name" value="SpoIVA"/>
    <property type="match status" value="1"/>
</dbReference>
<protein>
    <submittedName>
        <fullName evidence="4">Stage IV sporulation protein A</fullName>
    </submittedName>
</protein>
<dbReference type="Pfam" id="PF09547">
    <property type="entry name" value="SpoIVA_ATPase"/>
    <property type="match status" value="1"/>
</dbReference>
<feature type="domain" description="Stage IV sporulation protein A ATPase" evidence="1">
    <location>
        <begin position="1"/>
        <end position="237"/>
    </location>
</feature>
<dbReference type="GO" id="GO:0016887">
    <property type="term" value="F:ATP hydrolysis activity"/>
    <property type="evidence" value="ECO:0007669"/>
    <property type="project" value="InterPro"/>
</dbReference>
<keyword evidence="5" id="KW-1185">Reference proteome</keyword>
<dbReference type="GO" id="GO:0043934">
    <property type="term" value="P:sporulation"/>
    <property type="evidence" value="ECO:0007669"/>
    <property type="project" value="InterPro"/>
</dbReference>
<dbReference type="InterPro" id="IPR046841">
    <property type="entry name" value="SpoIVA_middle"/>
</dbReference>
<evidence type="ECO:0000259" key="1">
    <source>
        <dbReference type="Pfam" id="PF09547"/>
    </source>
</evidence>
<dbReference type="Pfam" id="PF20438">
    <property type="entry name" value="SpoIVA_middle"/>
    <property type="match status" value="1"/>
</dbReference>
<dbReference type="RefSeq" id="WP_087357921.1">
    <property type="nucleotide sequence ID" value="NZ_JACJKO010000003.1"/>
</dbReference>
<dbReference type="InterPro" id="IPR027417">
    <property type="entry name" value="P-loop_NTPase"/>
</dbReference>
<dbReference type="AlphaFoldDB" id="A0A1Y4SXC2"/>
<feature type="domain" description="Stage IV sporulation protein A middle" evidence="2">
    <location>
        <begin position="238"/>
        <end position="416"/>
    </location>
</feature>
<organism evidence="4 5">
    <name type="scientific">Massilimicrobiota timonensis</name>
    <dbReference type="NCBI Taxonomy" id="1776392"/>
    <lineage>
        <taxon>Bacteria</taxon>
        <taxon>Bacillati</taxon>
        <taxon>Bacillota</taxon>
        <taxon>Erysipelotrichia</taxon>
        <taxon>Erysipelotrichales</taxon>
        <taxon>Erysipelotrichaceae</taxon>
        <taxon>Massilimicrobiota</taxon>
    </lineage>
</organism>
<dbReference type="Gene3D" id="3.40.50.300">
    <property type="entry name" value="P-loop containing nucleotide triphosphate hydrolases"/>
    <property type="match status" value="1"/>
</dbReference>
<comment type="caution">
    <text evidence="4">The sequence shown here is derived from an EMBL/GenBank/DDBJ whole genome shotgun (WGS) entry which is preliminary data.</text>
</comment>
<dbReference type="InterPro" id="IPR014201">
    <property type="entry name" value="Spore_IV_A"/>
</dbReference>
<dbReference type="Pfam" id="PF20439">
    <property type="entry name" value="SpoIVA_C"/>
    <property type="match status" value="1"/>
</dbReference>
<dbReference type="InterPro" id="IPR046842">
    <property type="entry name" value="SpoIVA_ATPase"/>
</dbReference>
<proteinExistence type="predicted"/>
<name>A0A1Y4SXC2_9FIRM</name>
<sequence>MQTIDILKDIGKRCDGDIYLGVVGPVRVGKSSFIKRFMEKAVIPYIDNPEAKIRATDELPQSGEGKMIMTVEPKFVPNQAAHIQVGDNLGVNIRLVDCVGYVIDGAKGYQDEQGIRYVKTPWYLEAIPFDEAAKIGTQKVIQDHSTIGIVMTCDGSICEIPGADYIQATDDVIHELKDIGKPFVIVVNSKEPQSLQCTQLVTSLKDKHDVPVIPLKVTEMNEEDITHLLKEALYEFPIHEVKIEVPRWIALMDTSHWLKQTLDESLEQSLLEIHRFRDVEKIATHMCEFDFIHKAYLSSIDTSSSSASLRIQERKGLYQEILNEILGQEKFDAALFLRQVQELKQMSQEYQAYQSAIQMVKQTGYGYALPLLNDIELSEPEVIKQGPRYGMKLVSTASTIHMIKVDIESTFEPIIGSKEQAEAFIQYLQSHGKNNKEAIFDCDVFGRKLGDLINEGMRVKLASMNETACIRVHDILSKIVNKGKSNVIAIVL</sequence>
<dbReference type="OrthoDB" id="9761464at2"/>
<dbReference type="GO" id="GO:0005524">
    <property type="term" value="F:ATP binding"/>
    <property type="evidence" value="ECO:0007669"/>
    <property type="project" value="InterPro"/>
</dbReference>